<evidence type="ECO:0000256" key="1">
    <source>
        <dbReference type="SAM" id="MobiDB-lite"/>
    </source>
</evidence>
<evidence type="ECO:0000313" key="2">
    <source>
        <dbReference type="EMBL" id="HIW98676.1"/>
    </source>
</evidence>
<reference evidence="2" key="2">
    <citation type="submission" date="2021-04" db="EMBL/GenBank/DDBJ databases">
        <authorList>
            <person name="Gilroy R."/>
        </authorList>
    </citation>
    <scope>NUCLEOTIDE SEQUENCE</scope>
    <source>
        <strain evidence="2">ChiHejej3B27-3195</strain>
    </source>
</reference>
<comment type="caution">
    <text evidence="2">The sequence shown here is derived from an EMBL/GenBank/DDBJ whole genome shotgun (WGS) entry which is preliminary data.</text>
</comment>
<feature type="non-terminal residue" evidence="2">
    <location>
        <position position="1"/>
    </location>
</feature>
<organism evidence="2 3">
    <name type="scientific">Candidatus Nesterenkonia stercoripullorum</name>
    <dbReference type="NCBI Taxonomy" id="2838701"/>
    <lineage>
        <taxon>Bacteria</taxon>
        <taxon>Bacillati</taxon>
        <taxon>Actinomycetota</taxon>
        <taxon>Actinomycetes</taxon>
        <taxon>Micrococcales</taxon>
        <taxon>Micrococcaceae</taxon>
        <taxon>Nesterenkonia</taxon>
    </lineage>
</organism>
<proteinExistence type="predicted"/>
<gene>
    <name evidence="2" type="ORF">H9871_00880</name>
</gene>
<reference evidence="2" key="1">
    <citation type="journal article" date="2021" name="PeerJ">
        <title>Extensive microbial diversity within the chicken gut microbiome revealed by metagenomics and culture.</title>
        <authorList>
            <person name="Gilroy R."/>
            <person name="Ravi A."/>
            <person name="Getino M."/>
            <person name="Pursley I."/>
            <person name="Horton D.L."/>
            <person name="Alikhan N.F."/>
            <person name="Baker D."/>
            <person name="Gharbi K."/>
            <person name="Hall N."/>
            <person name="Watson M."/>
            <person name="Adriaenssens E.M."/>
            <person name="Foster-Nyarko E."/>
            <person name="Jarju S."/>
            <person name="Secka A."/>
            <person name="Antonio M."/>
            <person name="Oren A."/>
            <person name="Chaudhuri R.R."/>
            <person name="La Ragione R."/>
            <person name="Hildebrand F."/>
            <person name="Pallen M.J."/>
        </authorList>
    </citation>
    <scope>NUCLEOTIDE SEQUENCE</scope>
    <source>
        <strain evidence="2">ChiHejej3B27-3195</strain>
    </source>
</reference>
<accession>A0A9D1S2E4</accession>
<feature type="region of interest" description="Disordered" evidence="1">
    <location>
        <begin position="25"/>
        <end position="76"/>
    </location>
</feature>
<evidence type="ECO:0000313" key="3">
    <source>
        <dbReference type="Proteomes" id="UP000824151"/>
    </source>
</evidence>
<sequence>HQRVLAEGTPAEVLDHERLGSAFGAVLSSAGPADSPEPDGSAGPAAPARPADLEGWDTIGPASETPSRKGPAPWNS</sequence>
<protein>
    <submittedName>
        <fullName evidence="2">Uncharacterized protein</fullName>
    </submittedName>
</protein>
<dbReference type="AlphaFoldDB" id="A0A9D1S2E4"/>
<dbReference type="Proteomes" id="UP000824151">
    <property type="component" value="Unassembled WGS sequence"/>
</dbReference>
<dbReference type="EMBL" id="DXGD01000033">
    <property type="protein sequence ID" value="HIW98676.1"/>
    <property type="molecule type" value="Genomic_DNA"/>
</dbReference>
<feature type="compositionally biased region" description="Low complexity" evidence="1">
    <location>
        <begin position="38"/>
        <end position="50"/>
    </location>
</feature>
<name>A0A9D1S2E4_9MICC</name>